<evidence type="ECO:0000313" key="2">
    <source>
        <dbReference type="EMBL" id="PHN97661.1"/>
    </source>
</evidence>
<keyword evidence="4" id="KW-1185">Reference proteome</keyword>
<proteinExistence type="predicted"/>
<evidence type="ECO:0000313" key="4">
    <source>
        <dbReference type="Proteomes" id="UP001242342"/>
    </source>
</evidence>
<sequence length="180" mass="21139">MKRVNNILGVIVVFIMFASCQKETPQKVVEKTVLKANLLMANYGIGYFEQLKELQKNEYLKYYDNDGEEYAATYSQYLHKVTIPDLERSLRDIQNLEVNEDSKELINASIELFEFCIDFYKKDYAEIAYMYDEGKSQQEINQLIKEFKAKSLEEFEEKNLELDEAAKKYAEKKGVSLKFV</sequence>
<evidence type="ECO:0000313" key="1">
    <source>
        <dbReference type="EMBL" id="MDP2541922.1"/>
    </source>
</evidence>
<dbReference type="AlphaFoldDB" id="A0A2G1BUD5"/>
<comment type="caution">
    <text evidence="2">The sequence shown here is derived from an EMBL/GenBank/DDBJ whole genome shotgun (WGS) entry which is preliminary data.</text>
</comment>
<organism evidence="2 3">
    <name type="scientific">Tenacibaculum discolor</name>
    <dbReference type="NCBI Taxonomy" id="361581"/>
    <lineage>
        <taxon>Bacteria</taxon>
        <taxon>Pseudomonadati</taxon>
        <taxon>Bacteroidota</taxon>
        <taxon>Flavobacteriia</taxon>
        <taxon>Flavobacteriales</taxon>
        <taxon>Flavobacteriaceae</taxon>
        <taxon>Tenacibaculum</taxon>
    </lineage>
</organism>
<reference evidence="1 4" key="3">
    <citation type="submission" date="2023-07" db="EMBL/GenBank/DDBJ databases">
        <title>Genome content predicts the carbon catabolic preferences of heterotrophic bacteria.</title>
        <authorList>
            <person name="Gralka M."/>
        </authorList>
    </citation>
    <scope>NUCLEOTIDE SEQUENCE [LARGE SCALE GENOMIC DNA]</scope>
    <source>
        <strain evidence="1 4">4G03</strain>
    </source>
</reference>
<protein>
    <submittedName>
        <fullName evidence="2">Uncharacterized protein</fullName>
    </submittedName>
</protein>
<evidence type="ECO:0000313" key="3">
    <source>
        <dbReference type="Proteomes" id="UP000222163"/>
    </source>
</evidence>
<dbReference type="EMBL" id="JAUYVU010000008">
    <property type="protein sequence ID" value="MDP2541922.1"/>
    <property type="molecule type" value="Genomic_DNA"/>
</dbReference>
<dbReference type="RefSeq" id="WP_099215378.1">
    <property type="nucleotide sequence ID" value="NZ_JAUYVU010000008.1"/>
</dbReference>
<dbReference type="PROSITE" id="PS51257">
    <property type="entry name" value="PROKAR_LIPOPROTEIN"/>
    <property type="match status" value="1"/>
</dbReference>
<reference evidence="2 3" key="1">
    <citation type="journal article" date="2016" name="Nat. Commun.">
        <title>Microbial interactions lead to rapid micro-scale successions on model marine particles.</title>
        <authorList>
            <person name="Datta M.S."/>
            <person name="Sliwerska E."/>
            <person name="Gore J."/>
            <person name="Polz M.F."/>
            <person name="Cordero O.X."/>
        </authorList>
    </citation>
    <scope>NUCLEOTIDE SEQUENCE [LARGE SCALE GENOMIC DNA]</scope>
    <source>
        <strain evidence="2 3">4G03</strain>
    </source>
</reference>
<dbReference type="EMBL" id="PDUU01000006">
    <property type="protein sequence ID" value="PHN97661.1"/>
    <property type="molecule type" value="Genomic_DNA"/>
</dbReference>
<reference evidence="2" key="2">
    <citation type="submission" date="2017-10" db="EMBL/GenBank/DDBJ databases">
        <authorList>
            <person name="Enke T.N."/>
            <person name="Cordero O.X."/>
        </authorList>
    </citation>
    <scope>NUCLEOTIDE SEQUENCE</scope>
    <source>
        <strain evidence="2">4G03</strain>
    </source>
</reference>
<accession>A0A2G1BUD5</accession>
<dbReference type="Proteomes" id="UP001242342">
    <property type="component" value="Unassembled WGS sequence"/>
</dbReference>
<gene>
    <name evidence="2" type="ORF">CSC81_08735</name>
    <name evidence="1" type="ORF">Q8W23_10600</name>
</gene>
<dbReference type="Proteomes" id="UP000222163">
    <property type="component" value="Unassembled WGS sequence"/>
</dbReference>
<name>A0A2G1BUD5_9FLAO</name>